<dbReference type="SMART" id="SM00267">
    <property type="entry name" value="GGDEF"/>
    <property type="match status" value="1"/>
</dbReference>
<dbReference type="EMBL" id="JACHFL010000016">
    <property type="protein sequence ID" value="MBB5365300.1"/>
    <property type="molecule type" value="Genomic_DNA"/>
</dbReference>
<dbReference type="InterPro" id="IPR043128">
    <property type="entry name" value="Rev_trsase/Diguanyl_cyclase"/>
</dbReference>
<gene>
    <name evidence="2" type="ORF">HNQ08_004421</name>
</gene>
<proteinExistence type="predicted"/>
<dbReference type="PANTHER" id="PTHR43102">
    <property type="entry name" value="SLR1143 PROTEIN"/>
    <property type="match status" value="1"/>
</dbReference>
<dbReference type="InterPro" id="IPR029787">
    <property type="entry name" value="Nucleotide_cyclase"/>
</dbReference>
<dbReference type="Gene3D" id="3.30.450.40">
    <property type="match status" value="2"/>
</dbReference>
<keyword evidence="3" id="KW-1185">Reference proteome</keyword>
<dbReference type="SUPFAM" id="SSF55073">
    <property type="entry name" value="Nucleotide cyclase"/>
    <property type="match status" value="1"/>
</dbReference>
<dbReference type="Pfam" id="PF00990">
    <property type="entry name" value="GGDEF"/>
    <property type="match status" value="1"/>
</dbReference>
<evidence type="ECO:0000259" key="1">
    <source>
        <dbReference type="PROSITE" id="PS50887"/>
    </source>
</evidence>
<dbReference type="AlphaFoldDB" id="A0A7W8JY10"/>
<dbReference type="Pfam" id="PF01590">
    <property type="entry name" value="GAF"/>
    <property type="match status" value="1"/>
</dbReference>
<name>A0A7W8JY10_9DEIO</name>
<dbReference type="Proteomes" id="UP000552709">
    <property type="component" value="Unassembled WGS sequence"/>
</dbReference>
<accession>A0A7W8JY10</accession>
<dbReference type="PANTHER" id="PTHR43102:SF2">
    <property type="entry name" value="GAF DOMAIN-CONTAINING PROTEIN"/>
    <property type="match status" value="1"/>
</dbReference>
<dbReference type="PROSITE" id="PS50887">
    <property type="entry name" value="GGDEF"/>
    <property type="match status" value="1"/>
</dbReference>
<dbReference type="RefSeq" id="WP_184136678.1">
    <property type="nucleotide sequence ID" value="NZ_JACHFL010000016.1"/>
</dbReference>
<dbReference type="InterPro" id="IPR000160">
    <property type="entry name" value="GGDEF_dom"/>
</dbReference>
<dbReference type="InterPro" id="IPR003018">
    <property type="entry name" value="GAF"/>
</dbReference>
<dbReference type="Gene3D" id="3.30.70.270">
    <property type="match status" value="1"/>
</dbReference>
<protein>
    <submittedName>
        <fullName evidence="2">Diguanylate cyclase (GGDEF)-like protein</fullName>
    </submittedName>
</protein>
<sequence>MTAAPLSHDEYVRLLDLARYDILDTPREEVFDRITRLAARLLDTPVAAINFVDQDRQWGKSNVGLGDTAAPRRDSFCAWTILQDGPLVIENTQADPRFVHNPMVTGEPHIRMYAGTPLTTPAGQRIGTLCVADDQLHPLSAGDLQALQDLAALAMGELELRARTLELARELNAQQRHNADLNRSLDHAHILEGITSLMDLDLTPEETTLNAAALLGEALNADYIGLLIFEGGQVRVEAAHQTPQISPAVRALPSPLPDWSNSVTQTLIHLSQPRYVEDYPALPGALAAMVEAGVQQIAWKPLGTRNGVTSLLMAVRQRDNAVTRWRGSDRALLEAAGRSVRSALNRRLEFELACQEARRDPLTGLLNRRALEQDLCQRLQSARSFVLAGLDLDGLKALNDQEGHAQGDKLLQVFARTLKTELSEAGEVYRLGGDEFVVLEDASEESIHHAVERAVLAARQVGALNGASVGIAHSHEGDGETLLALADERMYVVKRRRQVALSS</sequence>
<dbReference type="CDD" id="cd01949">
    <property type="entry name" value="GGDEF"/>
    <property type="match status" value="1"/>
</dbReference>
<comment type="caution">
    <text evidence="2">The sequence shown here is derived from an EMBL/GenBank/DDBJ whole genome shotgun (WGS) entry which is preliminary data.</text>
</comment>
<dbReference type="SUPFAM" id="SSF55781">
    <property type="entry name" value="GAF domain-like"/>
    <property type="match status" value="2"/>
</dbReference>
<reference evidence="2 3" key="1">
    <citation type="submission" date="2020-08" db="EMBL/GenBank/DDBJ databases">
        <title>Genomic Encyclopedia of Type Strains, Phase IV (KMG-IV): sequencing the most valuable type-strain genomes for metagenomic binning, comparative biology and taxonomic classification.</title>
        <authorList>
            <person name="Goeker M."/>
        </authorList>
    </citation>
    <scope>NUCLEOTIDE SEQUENCE [LARGE SCALE GENOMIC DNA]</scope>
    <source>
        <strain evidence="2 3">DSM 27939</strain>
    </source>
</reference>
<dbReference type="NCBIfam" id="TIGR00254">
    <property type="entry name" value="GGDEF"/>
    <property type="match status" value="1"/>
</dbReference>
<organism evidence="2 3">
    <name type="scientific">Deinococcus humi</name>
    <dbReference type="NCBI Taxonomy" id="662880"/>
    <lineage>
        <taxon>Bacteria</taxon>
        <taxon>Thermotogati</taxon>
        <taxon>Deinococcota</taxon>
        <taxon>Deinococci</taxon>
        <taxon>Deinococcales</taxon>
        <taxon>Deinococcaceae</taxon>
        <taxon>Deinococcus</taxon>
    </lineage>
</organism>
<dbReference type="InterPro" id="IPR029016">
    <property type="entry name" value="GAF-like_dom_sf"/>
</dbReference>
<dbReference type="SMART" id="SM00065">
    <property type="entry name" value="GAF"/>
    <property type="match status" value="2"/>
</dbReference>
<evidence type="ECO:0000313" key="3">
    <source>
        <dbReference type="Proteomes" id="UP000552709"/>
    </source>
</evidence>
<evidence type="ECO:0000313" key="2">
    <source>
        <dbReference type="EMBL" id="MBB5365300.1"/>
    </source>
</evidence>
<feature type="domain" description="GGDEF" evidence="1">
    <location>
        <begin position="383"/>
        <end position="503"/>
    </location>
</feature>